<organism evidence="1 2">
    <name type="scientific">Microcystis viridis NIES-102</name>
    <dbReference type="NCBI Taxonomy" id="213615"/>
    <lineage>
        <taxon>Bacteria</taxon>
        <taxon>Bacillati</taxon>
        <taxon>Cyanobacteriota</taxon>
        <taxon>Cyanophyceae</taxon>
        <taxon>Oscillatoriophycideae</taxon>
        <taxon>Chroococcales</taxon>
        <taxon>Microcystaceae</taxon>
        <taxon>Microcystis</taxon>
    </lineage>
</organism>
<reference evidence="1 2" key="1">
    <citation type="submission" date="2018-11" db="EMBL/GenBank/DDBJ databases">
        <title>Complete genome sequence of Microcystis aeruginosa NIES-102.</title>
        <authorList>
            <person name="Yamaguchi H."/>
            <person name="Suzuki S."/>
            <person name="Kawachi M."/>
        </authorList>
    </citation>
    <scope>NUCLEOTIDE SEQUENCE [LARGE SCALE GENOMIC DNA]</scope>
    <source>
        <strain evidence="1 2">NIES-102</strain>
    </source>
</reference>
<dbReference type="KEGG" id="mvz:myaer102_04170"/>
<evidence type="ECO:0000313" key="1">
    <source>
        <dbReference type="EMBL" id="BBH37937.1"/>
    </source>
</evidence>
<dbReference type="AlphaFoldDB" id="A0A3G9JQY4"/>
<gene>
    <name evidence="1" type="ORF">myaer102_04170</name>
</gene>
<proteinExistence type="predicted"/>
<sequence>MDIPEPCPSLASIKKNKATSTVGRGKTVQLTEKLAFSAWNNSSVSLSLGNKLNGA</sequence>
<evidence type="ECO:0000313" key="2">
    <source>
        <dbReference type="Proteomes" id="UP000278152"/>
    </source>
</evidence>
<protein>
    <submittedName>
        <fullName evidence="1">Uncharacterized protein</fullName>
    </submittedName>
</protein>
<name>A0A3G9JQY4_MICVR</name>
<dbReference type="Proteomes" id="UP000278152">
    <property type="component" value="Chromosome"/>
</dbReference>
<dbReference type="EMBL" id="AP019314">
    <property type="protein sequence ID" value="BBH37937.1"/>
    <property type="molecule type" value="Genomic_DNA"/>
</dbReference>
<accession>A0A3G9JQY4</accession>